<sequence>AFGGAEFSDTSVSGKLYYLEEGTSFLLNKYNYLLSGVDMLAHCLAEVRSDFQMENYMETIFPSLQEELVGLKRKELEFNEKTTILEYNHGQLMEQLEKNKETIELLNAEIGKLKGEVELEKTRYSNTKEKLSMAVTKGKALVQQRDSLKQLVAEKTSELERCLVELQEKSTALETAELRNEEIDTLNNKLVETLEIVKSLEDKLASSEKTISLLTEEKSELEIAKCHVEEELHKAMDEISSQTSKFQEALSHEENKISMLMSEKEEAQMEVQKVKEEVSIHASNLDDAKKTIKSLEDSIFQLHTNVSQFSQENEKAVDIKTVLESEIKKLKEEAELEISTLKTELSTCRHELAAVNDKWGPQLSGFFGNLQVLLKDESLFSLFKQSFEKKIESLKNIDRLLKDMKDSFDIEQLQDHPTIEENFQSPTFLPSDLNYDWNTGMIDDEFNAEDTEGIGSYVGKTFDKLNAKNQIIVDQFGNYSTLIDDIIASLLKKLEAIGNTVPLMVQQTVSLQQQVKNVQIDKQMQDNKVVMLENGIKALVSVCADVTKELKFHFENDMLQADPTIGLEKSYPDLLAVDDVAVADVKVAVDELLFAARNVQSVKENMSTTIESLQTELKKTSSMYDKSKEVIEELQVKLEKTKSMYDKEKRAIEELQGELEKTSSMYDKSKELIEELQIKLEKTRSMYDNEKRVIEELQGELEKTRSMYDKVKDENDAFQKRVFKLETELEASKESCNEMSSRLEDYQAKEDKWIERERELSAQTISSVKDHEDDGEKALLSASQIKTLFDKIDGIPIPFRNLVAGDKQAQDSNSVEKLFYIIDNVNELLDQLTLLTHAKEELRSTLSKQALEVDHLKGEFRDGLQNIIKNLGGNESVGARKPADVAGLLLVLEDLVQGLILEGQGSRSELVETQKIAEELSRKVKSMEEFIQNRTGGPDMIQERGVIASTSFPTGSEISEIDDQACVTVGKVGLPLVPSAAQMRSLRKAGSSEQLAITIDSESDRLLDKAETVEDKGHIFKSLHTSGLVPVQGKMIADRLDGLWVSGGQALMRRPRARLGLIAYWLIVHLWLLGTIL</sequence>
<evidence type="ECO:0000313" key="3">
    <source>
        <dbReference type="Proteomes" id="UP001206925"/>
    </source>
</evidence>
<evidence type="ECO:0000313" key="2">
    <source>
        <dbReference type="EMBL" id="KAI7757560.1"/>
    </source>
</evidence>
<comment type="caution">
    <text evidence="2">The sequence shown here is derived from an EMBL/GenBank/DDBJ whole genome shotgun (WGS) entry which is preliminary data.</text>
</comment>
<dbReference type="PANTHER" id="PTHR43939">
    <property type="entry name" value="COILED-COIL DOMAIN-CONTAINING PROTEIN 158"/>
    <property type="match status" value="1"/>
</dbReference>
<feature type="coiled-coil region" evidence="1">
    <location>
        <begin position="183"/>
        <end position="224"/>
    </location>
</feature>
<protein>
    <submittedName>
        <fullName evidence="2">Uncharacterized protein</fullName>
    </submittedName>
</protein>
<dbReference type="PANTHER" id="PTHR43939:SF68">
    <property type="entry name" value="CENTROSOMAL PROTEIN OF 290 KDA-LIKE"/>
    <property type="match status" value="1"/>
</dbReference>
<reference evidence="2" key="1">
    <citation type="submission" date="2022-06" db="EMBL/GenBank/DDBJ databases">
        <title>Uncovering the hologenomic basis of an extraordinary plant invasion.</title>
        <authorList>
            <person name="Bieker V.C."/>
            <person name="Martin M.D."/>
            <person name="Gilbert T."/>
            <person name="Hodgins K."/>
            <person name="Battlay P."/>
            <person name="Petersen B."/>
            <person name="Wilson J."/>
        </authorList>
    </citation>
    <scope>NUCLEOTIDE SEQUENCE</scope>
    <source>
        <strain evidence="2">AA19_3_7</strain>
        <tissue evidence="2">Leaf</tissue>
    </source>
</reference>
<keyword evidence="1" id="KW-0175">Coiled coil</keyword>
<feature type="coiled-coil region" evidence="1">
    <location>
        <begin position="624"/>
        <end position="763"/>
    </location>
</feature>
<dbReference type="EMBL" id="JAMZMK010000100">
    <property type="protein sequence ID" value="KAI7757560.1"/>
    <property type="molecule type" value="Genomic_DNA"/>
</dbReference>
<accession>A0AAD5DDU2</accession>
<feature type="non-terminal residue" evidence="2">
    <location>
        <position position="1"/>
    </location>
</feature>
<feature type="coiled-coil region" evidence="1">
    <location>
        <begin position="89"/>
        <end position="123"/>
    </location>
</feature>
<gene>
    <name evidence="2" type="ORF">M8C21_005561</name>
</gene>
<organism evidence="2 3">
    <name type="scientific">Ambrosia artemisiifolia</name>
    <name type="common">Common ragweed</name>
    <dbReference type="NCBI Taxonomy" id="4212"/>
    <lineage>
        <taxon>Eukaryota</taxon>
        <taxon>Viridiplantae</taxon>
        <taxon>Streptophyta</taxon>
        <taxon>Embryophyta</taxon>
        <taxon>Tracheophyta</taxon>
        <taxon>Spermatophyta</taxon>
        <taxon>Magnoliopsida</taxon>
        <taxon>eudicotyledons</taxon>
        <taxon>Gunneridae</taxon>
        <taxon>Pentapetalae</taxon>
        <taxon>asterids</taxon>
        <taxon>campanulids</taxon>
        <taxon>Asterales</taxon>
        <taxon>Asteraceae</taxon>
        <taxon>Asteroideae</taxon>
        <taxon>Heliantheae alliance</taxon>
        <taxon>Heliantheae</taxon>
        <taxon>Ambrosia</taxon>
    </lineage>
</organism>
<feature type="coiled-coil region" evidence="1">
    <location>
        <begin position="250"/>
        <end position="351"/>
    </location>
</feature>
<feature type="coiled-coil region" evidence="1">
    <location>
        <begin position="825"/>
        <end position="859"/>
    </location>
</feature>
<dbReference type="AlphaFoldDB" id="A0AAD5DDU2"/>
<dbReference type="Proteomes" id="UP001206925">
    <property type="component" value="Unassembled WGS sequence"/>
</dbReference>
<keyword evidence="3" id="KW-1185">Reference proteome</keyword>
<name>A0AAD5DDU2_AMBAR</name>
<proteinExistence type="predicted"/>
<evidence type="ECO:0000256" key="1">
    <source>
        <dbReference type="SAM" id="Coils"/>
    </source>
</evidence>